<dbReference type="EMBL" id="CAAALY010094527">
    <property type="protein sequence ID" value="VEL28361.1"/>
    <property type="molecule type" value="Genomic_DNA"/>
</dbReference>
<name>A0A448X569_9PLAT</name>
<accession>A0A448X569</accession>
<proteinExistence type="predicted"/>
<dbReference type="AlphaFoldDB" id="A0A448X569"/>
<organism evidence="2 3">
    <name type="scientific">Protopolystoma xenopodis</name>
    <dbReference type="NCBI Taxonomy" id="117903"/>
    <lineage>
        <taxon>Eukaryota</taxon>
        <taxon>Metazoa</taxon>
        <taxon>Spiralia</taxon>
        <taxon>Lophotrochozoa</taxon>
        <taxon>Platyhelminthes</taxon>
        <taxon>Monogenea</taxon>
        <taxon>Polyopisthocotylea</taxon>
        <taxon>Polystomatidea</taxon>
        <taxon>Polystomatidae</taxon>
        <taxon>Protopolystoma</taxon>
    </lineage>
</organism>
<comment type="caution">
    <text evidence="2">The sequence shown here is derived from an EMBL/GenBank/DDBJ whole genome shotgun (WGS) entry which is preliminary data.</text>
</comment>
<reference evidence="2" key="1">
    <citation type="submission" date="2018-11" db="EMBL/GenBank/DDBJ databases">
        <authorList>
            <consortium name="Pathogen Informatics"/>
        </authorList>
    </citation>
    <scope>NUCLEOTIDE SEQUENCE</scope>
</reference>
<dbReference type="Proteomes" id="UP000784294">
    <property type="component" value="Unassembled WGS sequence"/>
</dbReference>
<keyword evidence="3" id="KW-1185">Reference proteome</keyword>
<feature type="compositionally biased region" description="Polar residues" evidence="1">
    <location>
        <begin position="108"/>
        <end position="132"/>
    </location>
</feature>
<protein>
    <submittedName>
        <fullName evidence="2">Uncharacterized protein</fullName>
    </submittedName>
</protein>
<feature type="region of interest" description="Disordered" evidence="1">
    <location>
        <begin position="41"/>
        <end position="61"/>
    </location>
</feature>
<evidence type="ECO:0000256" key="1">
    <source>
        <dbReference type="SAM" id="MobiDB-lite"/>
    </source>
</evidence>
<evidence type="ECO:0000313" key="2">
    <source>
        <dbReference type="EMBL" id="VEL28361.1"/>
    </source>
</evidence>
<gene>
    <name evidence="2" type="ORF">PXEA_LOCUS21801</name>
</gene>
<feature type="region of interest" description="Disordered" evidence="1">
    <location>
        <begin position="100"/>
        <end position="135"/>
    </location>
</feature>
<sequence>MLAPDVLQYISLTCLVNRYLLIGLASLTAGLDANGFIASSSSGLNSSQPPTGSTTTCSGSAAAPGSAITLNPGLANLQEAVSRLQAIVICLPSDWRYKRESARDPTDDSTGSLEIGTLSNDNGAHSESNSPPVENGLAQMKRFTGQLLERCKSISRQLLELSTKGNAEAATAGLVLRWVTGMRWHPVNALKSLYCLLVSLKIWNETPMLHCVNNMQVMI</sequence>
<evidence type="ECO:0000313" key="3">
    <source>
        <dbReference type="Proteomes" id="UP000784294"/>
    </source>
</evidence>